<gene>
    <name evidence="2" type="ORF">GBAR_LOCUS28482</name>
</gene>
<accession>A0AA35TQM8</accession>
<feature type="region of interest" description="Disordered" evidence="1">
    <location>
        <begin position="71"/>
        <end position="96"/>
    </location>
</feature>
<evidence type="ECO:0000256" key="1">
    <source>
        <dbReference type="SAM" id="MobiDB-lite"/>
    </source>
</evidence>
<dbReference type="AlphaFoldDB" id="A0AA35TQM8"/>
<sequence length="202" mass="21355">MTGGSGVTISEYTVTVDGGMTQTVSHDDSGRCLHCHHYCTTVQHQLQCVSDCHQLCGLSSQPATTTVFIEARGGREGGGGGVSRRGDGNSGPDSRRDHMLFSLNTYTSCTATIPMSAATTTSLSHSLMISGLLNLYPSSLIGAVVWSERENSGGTCLPQQNVTANILPGTPVILPIMSLLFLWQMANNTCFTVPQLNIEGGM</sequence>
<organism evidence="2 3">
    <name type="scientific">Geodia barretti</name>
    <name type="common">Barrett's horny sponge</name>
    <dbReference type="NCBI Taxonomy" id="519541"/>
    <lineage>
        <taxon>Eukaryota</taxon>
        <taxon>Metazoa</taxon>
        <taxon>Porifera</taxon>
        <taxon>Demospongiae</taxon>
        <taxon>Heteroscleromorpha</taxon>
        <taxon>Tetractinellida</taxon>
        <taxon>Astrophorina</taxon>
        <taxon>Geodiidae</taxon>
        <taxon>Geodia</taxon>
    </lineage>
</organism>
<proteinExistence type="predicted"/>
<protein>
    <submittedName>
        <fullName evidence="2">Uncharacterized protein</fullName>
    </submittedName>
</protein>
<name>A0AA35TQM8_GEOBA</name>
<evidence type="ECO:0000313" key="3">
    <source>
        <dbReference type="Proteomes" id="UP001174909"/>
    </source>
</evidence>
<comment type="caution">
    <text evidence="2">The sequence shown here is derived from an EMBL/GenBank/DDBJ whole genome shotgun (WGS) entry which is preliminary data.</text>
</comment>
<reference evidence="2" key="1">
    <citation type="submission" date="2023-03" db="EMBL/GenBank/DDBJ databases">
        <authorList>
            <person name="Steffen K."/>
            <person name="Cardenas P."/>
        </authorList>
    </citation>
    <scope>NUCLEOTIDE SEQUENCE</scope>
</reference>
<dbReference type="EMBL" id="CASHTH010003980">
    <property type="protein sequence ID" value="CAI8052038.1"/>
    <property type="molecule type" value="Genomic_DNA"/>
</dbReference>
<keyword evidence="3" id="KW-1185">Reference proteome</keyword>
<evidence type="ECO:0000313" key="2">
    <source>
        <dbReference type="EMBL" id="CAI8052038.1"/>
    </source>
</evidence>
<dbReference type="Proteomes" id="UP001174909">
    <property type="component" value="Unassembled WGS sequence"/>
</dbReference>